<evidence type="ECO:0000256" key="1">
    <source>
        <dbReference type="SAM" id="MobiDB-lite"/>
    </source>
</evidence>
<comment type="caution">
    <text evidence="3">The sequence shown here is derived from an EMBL/GenBank/DDBJ whole genome shotgun (WGS) entry which is preliminary data.</text>
</comment>
<evidence type="ECO:0000313" key="3">
    <source>
        <dbReference type="EMBL" id="GAA1083744.1"/>
    </source>
</evidence>
<feature type="region of interest" description="Disordered" evidence="1">
    <location>
        <begin position="53"/>
        <end position="88"/>
    </location>
</feature>
<protein>
    <submittedName>
        <fullName evidence="3">Uncharacterized protein</fullName>
    </submittedName>
</protein>
<dbReference type="EMBL" id="BAAALD010000023">
    <property type="protein sequence ID" value="GAA1083744.1"/>
    <property type="molecule type" value="Genomic_DNA"/>
</dbReference>
<dbReference type="RefSeq" id="WP_344624004.1">
    <property type="nucleotide sequence ID" value="NZ_BAAALD010000023.1"/>
</dbReference>
<keyword evidence="2" id="KW-0732">Signal</keyword>
<organism evidence="3 4">
    <name type="scientific">Kitasatospora arboriphila</name>
    <dbReference type="NCBI Taxonomy" id="258052"/>
    <lineage>
        <taxon>Bacteria</taxon>
        <taxon>Bacillati</taxon>
        <taxon>Actinomycetota</taxon>
        <taxon>Actinomycetes</taxon>
        <taxon>Kitasatosporales</taxon>
        <taxon>Streptomycetaceae</taxon>
        <taxon>Kitasatospora</taxon>
    </lineage>
</organism>
<name>A0ABP4E1B7_9ACTN</name>
<gene>
    <name evidence="3" type="ORF">GCM10009663_29050</name>
</gene>
<proteinExistence type="predicted"/>
<dbReference type="Proteomes" id="UP001499987">
    <property type="component" value="Unassembled WGS sequence"/>
</dbReference>
<evidence type="ECO:0000256" key="2">
    <source>
        <dbReference type="SAM" id="SignalP"/>
    </source>
</evidence>
<keyword evidence="4" id="KW-1185">Reference proteome</keyword>
<sequence length="88" mass="8764">MPFLHRAVLIRAAGAALALGAALAVQTSAGEALARRGAEQADRAEQPCTAAAAGLAELDGPAAGHHGRPSAGPDTPGGRCGRTDRQTR</sequence>
<feature type="signal peptide" evidence="2">
    <location>
        <begin position="1"/>
        <end position="24"/>
    </location>
</feature>
<accession>A0ABP4E1B7</accession>
<feature type="chain" id="PRO_5046260241" evidence="2">
    <location>
        <begin position="25"/>
        <end position="88"/>
    </location>
</feature>
<reference evidence="4" key="1">
    <citation type="journal article" date="2019" name="Int. J. Syst. Evol. Microbiol.">
        <title>The Global Catalogue of Microorganisms (GCM) 10K type strain sequencing project: providing services to taxonomists for standard genome sequencing and annotation.</title>
        <authorList>
            <consortium name="The Broad Institute Genomics Platform"/>
            <consortium name="The Broad Institute Genome Sequencing Center for Infectious Disease"/>
            <person name="Wu L."/>
            <person name="Ma J."/>
        </authorList>
    </citation>
    <scope>NUCLEOTIDE SEQUENCE [LARGE SCALE GENOMIC DNA]</scope>
    <source>
        <strain evidence="4">JCM 13002</strain>
    </source>
</reference>
<evidence type="ECO:0000313" key="4">
    <source>
        <dbReference type="Proteomes" id="UP001499987"/>
    </source>
</evidence>